<comment type="caution">
    <text evidence="2">The sequence shown here is derived from an EMBL/GenBank/DDBJ whole genome shotgun (WGS) entry which is preliminary data.</text>
</comment>
<dbReference type="AlphaFoldDB" id="A0A919TZ98"/>
<keyword evidence="3" id="KW-1185">Reference proteome</keyword>
<sequence>MSHDVIPDDLWVDRLRERADRAAPDVPTDVDVTLRRGRRRRTVRRVAVVGGVAVVALAVALGAAPAMRFVADDATPAVLPEDSEVVIDTTDGTITLPLDRYSLTEQEQAEVVQASALAMRACAADRGYEITDPVSESLLDPATEPNPVGDRRFGVWWLPSAEQFGYGVWGVPAQRYGVAKRVEDEARTGEQQAILDRCGETPAVQQFWPSTELSEVPPDFIEQAVQSDAGQLVLREWGDCLASHGLYRDEGRGRWAVTDGKRNSGDTLVANGGPLDETSAVVDARCKEDVELVPRLAQMVADLQAPFIEAHRGELTAVRARLDVALHSAREYVAQHP</sequence>
<reference evidence="2" key="1">
    <citation type="submission" date="2021-01" db="EMBL/GenBank/DDBJ databases">
        <title>Whole genome shotgun sequence of Cellulomonas chitinilytica NBRC 110799.</title>
        <authorList>
            <person name="Komaki H."/>
            <person name="Tamura T."/>
        </authorList>
    </citation>
    <scope>NUCLEOTIDE SEQUENCE</scope>
    <source>
        <strain evidence="2">NBRC 110799</strain>
    </source>
</reference>
<keyword evidence="1" id="KW-1133">Transmembrane helix</keyword>
<dbReference type="EMBL" id="BONK01000004">
    <property type="protein sequence ID" value="GIG20633.1"/>
    <property type="molecule type" value="Genomic_DNA"/>
</dbReference>
<evidence type="ECO:0000313" key="3">
    <source>
        <dbReference type="Proteomes" id="UP000632740"/>
    </source>
</evidence>
<name>A0A919TZ98_9CELL</name>
<keyword evidence="1" id="KW-0472">Membrane</keyword>
<dbReference type="Proteomes" id="UP000632740">
    <property type="component" value="Unassembled WGS sequence"/>
</dbReference>
<dbReference type="RefSeq" id="WP_203750349.1">
    <property type="nucleotide sequence ID" value="NZ_BONK01000004.1"/>
</dbReference>
<evidence type="ECO:0000256" key="1">
    <source>
        <dbReference type="SAM" id="Phobius"/>
    </source>
</evidence>
<protein>
    <submittedName>
        <fullName evidence="2">Uncharacterized protein</fullName>
    </submittedName>
</protein>
<gene>
    <name evidence="2" type="ORF">Cch01nite_13570</name>
</gene>
<keyword evidence="1" id="KW-0812">Transmembrane</keyword>
<organism evidence="2 3">
    <name type="scientific">Cellulomonas chitinilytica</name>
    <dbReference type="NCBI Taxonomy" id="398759"/>
    <lineage>
        <taxon>Bacteria</taxon>
        <taxon>Bacillati</taxon>
        <taxon>Actinomycetota</taxon>
        <taxon>Actinomycetes</taxon>
        <taxon>Micrococcales</taxon>
        <taxon>Cellulomonadaceae</taxon>
        <taxon>Cellulomonas</taxon>
    </lineage>
</organism>
<feature type="transmembrane region" description="Helical" evidence="1">
    <location>
        <begin position="46"/>
        <end position="67"/>
    </location>
</feature>
<proteinExistence type="predicted"/>
<evidence type="ECO:0000313" key="2">
    <source>
        <dbReference type="EMBL" id="GIG20633.1"/>
    </source>
</evidence>
<accession>A0A919TZ98</accession>